<sequence length="586" mass="63477">MADNTTAIDDPRATGSSGFLTNNGTPAAWVKAHWYVPSILASGGLVGACAALACMRSRNRKKRAAVTDKRLTEWEGAMAQHRAEQLEAHGSLNALGADFLRGGFGATLRHNAKRLSAVLKRPISFLGGGPTESTAVLAGAGAPSGDTAGAMVKVEIKMSDDELMIAQANRLAGKHATTMQTGVLTSVDELTEQGGQPTEEDLIRFSMAPRGGGESSREENLIRFSMAPTAAAGGSQGDLIRFSMAGSPSLGGRKPQAHIRRSKKPLARDAQRGAPMTDEAVLPHRLQLNYNTDLRIGEALPSNNKEKRIYAGTLAKDQGFMPRRIAIKHVWRNAAENDTQAAAGFVREVTIMAALSTHENVTRIVGYCTVPRVIVTDLYEGDLDFILGNRRFELPDSRGLSILSDVAKALAATHELGFAHGRLRPRAVLLERVKNTARVSVRTSILNFGAQPAQPRTFWRARVGDFSASRPDGANDSKARLAPRYAAPECIQSSVQVTSAGDVYSFGILAWQCLTRRIPWEGQEDGYIVWKVCEGERLSMAEIPVGDSPIRKTLVEIIARCCAEEPFARPTMQLLLTELEALRFRE</sequence>
<evidence type="ECO:0000313" key="5">
    <source>
        <dbReference type="Proteomes" id="UP000318582"/>
    </source>
</evidence>
<dbReference type="SUPFAM" id="SSF56112">
    <property type="entry name" value="Protein kinase-like (PK-like)"/>
    <property type="match status" value="1"/>
</dbReference>
<dbReference type="Pfam" id="PF07714">
    <property type="entry name" value="PK_Tyr_Ser-Thr"/>
    <property type="match status" value="1"/>
</dbReference>
<keyword evidence="2" id="KW-0812">Transmembrane</keyword>
<comment type="caution">
    <text evidence="4">The sequence shown here is derived from an EMBL/GenBank/DDBJ whole genome shotgun (WGS) entry which is preliminary data.</text>
</comment>
<gene>
    <name evidence="4" type="ORF">PhCBS80983_g05882</name>
</gene>
<dbReference type="Proteomes" id="UP000318582">
    <property type="component" value="Unassembled WGS sequence"/>
</dbReference>
<dbReference type="PANTHER" id="PTHR23257">
    <property type="entry name" value="SERINE-THREONINE PROTEIN KINASE"/>
    <property type="match status" value="1"/>
</dbReference>
<feature type="domain" description="Protein kinase" evidence="3">
    <location>
        <begin position="290"/>
        <end position="582"/>
    </location>
</feature>
<proteinExistence type="predicted"/>
<dbReference type="PROSITE" id="PS50011">
    <property type="entry name" value="PROTEIN_KINASE_DOM"/>
    <property type="match status" value="1"/>
</dbReference>
<evidence type="ECO:0000313" key="4">
    <source>
        <dbReference type="EMBL" id="TPX54568.1"/>
    </source>
</evidence>
<dbReference type="InterPro" id="IPR001245">
    <property type="entry name" value="Ser-Thr/Tyr_kinase_cat_dom"/>
</dbReference>
<name>A0A507DUF2_9FUNG</name>
<feature type="compositionally biased region" description="Basic residues" evidence="1">
    <location>
        <begin position="255"/>
        <end position="265"/>
    </location>
</feature>
<evidence type="ECO:0000256" key="1">
    <source>
        <dbReference type="SAM" id="MobiDB-lite"/>
    </source>
</evidence>
<dbReference type="GO" id="GO:0005524">
    <property type="term" value="F:ATP binding"/>
    <property type="evidence" value="ECO:0007669"/>
    <property type="project" value="InterPro"/>
</dbReference>
<dbReference type="InterPro" id="IPR000719">
    <property type="entry name" value="Prot_kinase_dom"/>
</dbReference>
<dbReference type="PANTHER" id="PTHR23257:SF963">
    <property type="entry name" value="AT08303P"/>
    <property type="match status" value="1"/>
</dbReference>
<dbReference type="Gene3D" id="3.30.200.20">
    <property type="entry name" value="Phosphorylase Kinase, domain 1"/>
    <property type="match status" value="1"/>
</dbReference>
<dbReference type="AlphaFoldDB" id="A0A507DUF2"/>
<evidence type="ECO:0000259" key="3">
    <source>
        <dbReference type="PROSITE" id="PS50011"/>
    </source>
</evidence>
<feature type="transmembrane region" description="Helical" evidence="2">
    <location>
        <begin position="34"/>
        <end position="54"/>
    </location>
</feature>
<keyword evidence="2" id="KW-0472">Membrane</keyword>
<feature type="region of interest" description="Disordered" evidence="1">
    <location>
        <begin position="242"/>
        <end position="278"/>
    </location>
</feature>
<accession>A0A507DUF2</accession>
<dbReference type="EMBL" id="QEAQ01000150">
    <property type="protein sequence ID" value="TPX54568.1"/>
    <property type="molecule type" value="Genomic_DNA"/>
</dbReference>
<organism evidence="4 5">
    <name type="scientific">Powellomyces hirtus</name>
    <dbReference type="NCBI Taxonomy" id="109895"/>
    <lineage>
        <taxon>Eukaryota</taxon>
        <taxon>Fungi</taxon>
        <taxon>Fungi incertae sedis</taxon>
        <taxon>Chytridiomycota</taxon>
        <taxon>Chytridiomycota incertae sedis</taxon>
        <taxon>Chytridiomycetes</taxon>
        <taxon>Spizellomycetales</taxon>
        <taxon>Powellomycetaceae</taxon>
        <taxon>Powellomyces</taxon>
    </lineage>
</organism>
<dbReference type="GO" id="GO:0004672">
    <property type="term" value="F:protein kinase activity"/>
    <property type="evidence" value="ECO:0007669"/>
    <property type="project" value="InterPro"/>
</dbReference>
<keyword evidence="5" id="KW-1185">Reference proteome</keyword>
<keyword evidence="2" id="KW-1133">Transmembrane helix</keyword>
<dbReference type="InterPro" id="IPR050167">
    <property type="entry name" value="Ser_Thr_protein_kinase"/>
</dbReference>
<dbReference type="STRING" id="109895.A0A507DUF2"/>
<dbReference type="GO" id="GO:0007165">
    <property type="term" value="P:signal transduction"/>
    <property type="evidence" value="ECO:0007669"/>
    <property type="project" value="TreeGrafter"/>
</dbReference>
<reference evidence="4 5" key="1">
    <citation type="journal article" date="2019" name="Sci. Rep.">
        <title>Comparative genomics of chytrid fungi reveal insights into the obligate biotrophic and pathogenic lifestyle of Synchytrium endobioticum.</title>
        <authorList>
            <person name="van de Vossenberg B.T.L.H."/>
            <person name="Warris S."/>
            <person name="Nguyen H.D.T."/>
            <person name="van Gent-Pelzer M.P.E."/>
            <person name="Joly D.L."/>
            <person name="van de Geest H.C."/>
            <person name="Bonants P.J.M."/>
            <person name="Smith D.S."/>
            <person name="Levesque C.A."/>
            <person name="van der Lee T.A.J."/>
        </authorList>
    </citation>
    <scope>NUCLEOTIDE SEQUENCE [LARGE SCALE GENOMIC DNA]</scope>
    <source>
        <strain evidence="4 5">CBS 809.83</strain>
    </source>
</reference>
<evidence type="ECO:0000256" key="2">
    <source>
        <dbReference type="SAM" id="Phobius"/>
    </source>
</evidence>
<dbReference type="Gene3D" id="1.10.510.10">
    <property type="entry name" value="Transferase(Phosphotransferase) domain 1"/>
    <property type="match status" value="1"/>
</dbReference>
<protein>
    <recommendedName>
        <fullName evidence="3">Protein kinase domain-containing protein</fullName>
    </recommendedName>
</protein>
<dbReference type="GO" id="GO:0005737">
    <property type="term" value="C:cytoplasm"/>
    <property type="evidence" value="ECO:0007669"/>
    <property type="project" value="TreeGrafter"/>
</dbReference>
<dbReference type="InterPro" id="IPR011009">
    <property type="entry name" value="Kinase-like_dom_sf"/>
</dbReference>